<dbReference type="Proteomes" id="UP000326565">
    <property type="component" value="Unassembled WGS sequence"/>
</dbReference>
<dbReference type="AlphaFoldDB" id="A0A5N5XDH2"/>
<name>A0A5N5XDH2_9EURO</name>
<feature type="transmembrane region" description="Helical" evidence="2">
    <location>
        <begin position="34"/>
        <end position="54"/>
    </location>
</feature>
<reference evidence="3 4" key="1">
    <citation type="submission" date="2019-04" db="EMBL/GenBank/DDBJ databases">
        <title>Friends and foes A comparative genomics study of 23 Aspergillus species from section Flavi.</title>
        <authorList>
            <consortium name="DOE Joint Genome Institute"/>
            <person name="Kjaerbolling I."/>
            <person name="Vesth T."/>
            <person name="Frisvad J.C."/>
            <person name="Nybo J.L."/>
            <person name="Theobald S."/>
            <person name="Kildgaard S."/>
            <person name="Isbrandt T."/>
            <person name="Kuo A."/>
            <person name="Sato A."/>
            <person name="Lyhne E.K."/>
            <person name="Kogle M.E."/>
            <person name="Wiebenga A."/>
            <person name="Kun R.S."/>
            <person name="Lubbers R.J."/>
            <person name="Makela M.R."/>
            <person name="Barry K."/>
            <person name="Chovatia M."/>
            <person name="Clum A."/>
            <person name="Daum C."/>
            <person name="Haridas S."/>
            <person name="He G."/>
            <person name="LaButti K."/>
            <person name="Lipzen A."/>
            <person name="Mondo S."/>
            <person name="Riley R."/>
            <person name="Salamov A."/>
            <person name="Simmons B.A."/>
            <person name="Magnuson J.K."/>
            <person name="Henrissat B."/>
            <person name="Mortensen U.H."/>
            <person name="Larsen T.O."/>
            <person name="Devries R.P."/>
            <person name="Grigoriev I.V."/>
            <person name="Machida M."/>
            <person name="Baker S.E."/>
            <person name="Andersen M.R."/>
        </authorList>
    </citation>
    <scope>NUCLEOTIDE SEQUENCE [LARGE SCALE GENOMIC DNA]</scope>
    <source>
        <strain evidence="3 4">CBS 151.66</strain>
    </source>
</reference>
<evidence type="ECO:0000256" key="1">
    <source>
        <dbReference type="SAM" id="MobiDB-lite"/>
    </source>
</evidence>
<dbReference type="InterPro" id="IPR008952">
    <property type="entry name" value="Tetraspanin_EC2_sf"/>
</dbReference>
<keyword evidence="2" id="KW-0472">Membrane</keyword>
<evidence type="ECO:0000256" key="2">
    <source>
        <dbReference type="SAM" id="Phobius"/>
    </source>
</evidence>
<protein>
    <recommendedName>
        <fullName evidence="5">Tetraspanin Tsp3</fullName>
    </recommendedName>
</protein>
<keyword evidence="2" id="KW-1133">Transmembrane helix</keyword>
<evidence type="ECO:0000313" key="3">
    <source>
        <dbReference type="EMBL" id="KAB8077392.1"/>
    </source>
</evidence>
<evidence type="ECO:0000313" key="4">
    <source>
        <dbReference type="Proteomes" id="UP000326565"/>
    </source>
</evidence>
<evidence type="ECO:0008006" key="5">
    <source>
        <dbReference type="Google" id="ProtNLM"/>
    </source>
</evidence>
<proteinExistence type="predicted"/>
<organism evidence="3 4">
    <name type="scientific">Aspergillus leporis</name>
    <dbReference type="NCBI Taxonomy" id="41062"/>
    <lineage>
        <taxon>Eukaryota</taxon>
        <taxon>Fungi</taxon>
        <taxon>Dikarya</taxon>
        <taxon>Ascomycota</taxon>
        <taxon>Pezizomycotina</taxon>
        <taxon>Eurotiomycetes</taxon>
        <taxon>Eurotiomycetidae</taxon>
        <taxon>Eurotiales</taxon>
        <taxon>Aspergillaceae</taxon>
        <taxon>Aspergillus</taxon>
        <taxon>Aspergillus subgen. Circumdati</taxon>
    </lineage>
</organism>
<dbReference type="OrthoDB" id="71600at2759"/>
<accession>A0A5N5XDH2</accession>
<feature type="transmembrane region" description="Helical" evidence="2">
    <location>
        <begin position="178"/>
        <end position="199"/>
    </location>
</feature>
<feature type="region of interest" description="Disordered" evidence="1">
    <location>
        <begin position="218"/>
        <end position="258"/>
    </location>
</feature>
<dbReference type="GO" id="GO:0016020">
    <property type="term" value="C:membrane"/>
    <property type="evidence" value="ECO:0007669"/>
    <property type="project" value="InterPro"/>
</dbReference>
<dbReference type="SUPFAM" id="SSF48652">
    <property type="entry name" value="Tetraspanin"/>
    <property type="match status" value="1"/>
</dbReference>
<feature type="transmembrane region" description="Helical" evidence="2">
    <location>
        <begin position="75"/>
        <end position="100"/>
    </location>
</feature>
<keyword evidence="2" id="KW-0812">Transmembrane</keyword>
<gene>
    <name evidence="3" type="ORF">BDV29DRAFT_168350</name>
</gene>
<keyword evidence="4" id="KW-1185">Reference proteome</keyword>
<dbReference type="EMBL" id="ML732169">
    <property type="protein sequence ID" value="KAB8077392.1"/>
    <property type="molecule type" value="Genomic_DNA"/>
</dbReference>
<sequence>MQWLLGCLVLGTSASIILGALAWARTTRLNLPLPIPLSATTTILPVLTPILLILSKFLSNQRTTATNTPTFRNRLAATAISYLLTILPTGLATIALTYLFSPDLFACSLNNQWQSYFHNKDSYAIRRIQDDLQCCGFRSVKDRAWPFKDANHGDDACVRQIGYGRACIGPWGEEQQSAAWMVFWAAVLVLVVQIASSQLRRGPSWMRRMNENRFIQISSAEDQEEEGEGGAANGTAGEDRSPHQLPPGQGTYDDVWDR</sequence>